<evidence type="ECO:0000313" key="3">
    <source>
        <dbReference type="EMBL" id="RXJ83358.1"/>
    </source>
</evidence>
<protein>
    <recommendedName>
        <fullName evidence="5">SPOR domain-containing protein</fullName>
    </recommendedName>
</protein>
<dbReference type="RefSeq" id="WP_128987123.1">
    <property type="nucleotide sequence ID" value="NZ_PDJZ01000012.1"/>
</dbReference>
<dbReference type="OrthoDB" id="5349311at2"/>
<dbReference type="Proteomes" id="UP000290870">
    <property type="component" value="Unassembled WGS sequence"/>
</dbReference>
<name>A0A4Q0ZIJ7_9BACT</name>
<feature type="compositionally biased region" description="Basic and acidic residues" evidence="1">
    <location>
        <begin position="218"/>
        <end position="228"/>
    </location>
</feature>
<feature type="compositionally biased region" description="Basic and acidic residues" evidence="1">
    <location>
        <begin position="7"/>
        <end position="17"/>
    </location>
</feature>
<evidence type="ECO:0000256" key="1">
    <source>
        <dbReference type="SAM" id="MobiDB-lite"/>
    </source>
</evidence>
<evidence type="ECO:0000256" key="2">
    <source>
        <dbReference type="SAM" id="Phobius"/>
    </source>
</evidence>
<accession>A0A4Q0ZIJ7</accession>
<evidence type="ECO:0000313" key="4">
    <source>
        <dbReference type="Proteomes" id="UP000290870"/>
    </source>
</evidence>
<feature type="region of interest" description="Disordered" evidence="1">
    <location>
        <begin position="208"/>
        <end position="242"/>
    </location>
</feature>
<keyword evidence="2" id="KW-0472">Membrane</keyword>
<keyword evidence="2" id="KW-0812">Transmembrane</keyword>
<feature type="transmembrane region" description="Helical" evidence="2">
    <location>
        <begin position="58"/>
        <end position="82"/>
    </location>
</feature>
<organism evidence="3 4">
    <name type="scientific">Arcobacter cloacae</name>
    <dbReference type="NCBI Taxonomy" id="1054034"/>
    <lineage>
        <taxon>Bacteria</taxon>
        <taxon>Pseudomonadati</taxon>
        <taxon>Campylobacterota</taxon>
        <taxon>Epsilonproteobacteria</taxon>
        <taxon>Campylobacterales</taxon>
        <taxon>Arcobacteraceae</taxon>
        <taxon>Arcobacter</taxon>
    </lineage>
</organism>
<evidence type="ECO:0008006" key="5">
    <source>
        <dbReference type="Google" id="ProtNLM"/>
    </source>
</evidence>
<feature type="region of interest" description="Disordered" evidence="1">
    <location>
        <begin position="1"/>
        <end position="27"/>
    </location>
</feature>
<gene>
    <name evidence="3" type="ORF">CRU90_09880</name>
</gene>
<dbReference type="AlphaFoldDB" id="A0A4Q0ZIJ7"/>
<dbReference type="EMBL" id="PDJZ01000012">
    <property type="protein sequence ID" value="RXJ83358.1"/>
    <property type="molecule type" value="Genomic_DNA"/>
</dbReference>
<reference evidence="3 4" key="1">
    <citation type="submission" date="2017-10" db="EMBL/GenBank/DDBJ databases">
        <title>Genomics of the genus Arcobacter.</title>
        <authorList>
            <person name="Perez-Cataluna A."/>
            <person name="Figueras M.J."/>
        </authorList>
    </citation>
    <scope>NUCLEOTIDE SEQUENCE [LARGE SCALE GENOMIC DNA]</scope>
    <source>
        <strain evidence="3 4">F26</strain>
    </source>
</reference>
<keyword evidence="2" id="KW-1133">Transmembrane helix</keyword>
<comment type="caution">
    <text evidence="3">The sequence shown here is derived from an EMBL/GenBank/DDBJ whole genome shotgun (WGS) entry which is preliminary data.</text>
</comment>
<sequence length="336" mass="39494">MANNENEESKTPDKDISDEQENQVNIKLDDVSTIKEDDFEKNKEEFMKKTKKNPLKKILLILVGFLVSLLIIGLILYFTGFFEQKIEEPAKIENNVQSTTQEQPVVEEYKFDLKDINSKKLNDQLASLTNKNLNEEKQEELERIENEKKLIDEEKRREEEALKIHEENLLKEQEALKEKKAELEKEKAELELLRQEALRIKAELQANQNSSIDSNNETENKEESKDEVVENENIVKESTNTLEKENKVNENNGFLKFINVAKIKGVLYKKYLDSVIDINPNVILCRDDKNRIELYYGPFNSDNERTELLNRLIDNGFEQAYELEFTKEEFDNRCNY</sequence>
<proteinExistence type="predicted"/>